<gene>
    <name evidence="5" type="primary">eutR_3</name>
    <name evidence="5" type="ORF">GCM10007932_56100</name>
</gene>
<dbReference type="PROSITE" id="PS01124">
    <property type="entry name" value="HTH_ARAC_FAMILY_2"/>
    <property type="match status" value="1"/>
</dbReference>
<dbReference type="GO" id="GO:0003700">
    <property type="term" value="F:DNA-binding transcription factor activity"/>
    <property type="evidence" value="ECO:0007669"/>
    <property type="project" value="InterPro"/>
</dbReference>
<dbReference type="SMART" id="SM00342">
    <property type="entry name" value="HTH_ARAC"/>
    <property type="match status" value="1"/>
</dbReference>
<dbReference type="Proteomes" id="UP001156690">
    <property type="component" value="Unassembled WGS sequence"/>
</dbReference>
<feature type="domain" description="HTH araC/xylS-type" evidence="4">
    <location>
        <begin position="236"/>
        <end position="335"/>
    </location>
</feature>
<dbReference type="Pfam" id="PF14525">
    <property type="entry name" value="AraC_binding_2"/>
    <property type="match status" value="1"/>
</dbReference>
<dbReference type="EMBL" id="BSNX01000075">
    <property type="protein sequence ID" value="GLQ76247.1"/>
    <property type="molecule type" value="Genomic_DNA"/>
</dbReference>
<reference evidence="6" key="1">
    <citation type="journal article" date="2019" name="Int. J. Syst. Evol. Microbiol.">
        <title>The Global Catalogue of Microorganisms (GCM) 10K type strain sequencing project: providing services to taxonomists for standard genome sequencing and annotation.</title>
        <authorList>
            <consortium name="The Broad Institute Genomics Platform"/>
            <consortium name="The Broad Institute Genome Sequencing Center for Infectious Disease"/>
            <person name="Wu L."/>
            <person name="Ma J."/>
        </authorList>
    </citation>
    <scope>NUCLEOTIDE SEQUENCE [LARGE SCALE GENOMIC DNA]</scope>
    <source>
        <strain evidence="6">NBRC 15640</strain>
    </source>
</reference>
<dbReference type="InterPro" id="IPR035418">
    <property type="entry name" value="AraC-bd_2"/>
</dbReference>
<dbReference type="PANTHER" id="PTHR46796">
    <property type="entry name" value="HTH-TYPE TRANSCRIPTIONAL ACTIVATOR RHAS-RELATED"/>
    <property type="match status" value="1"/>
</dbReference>
<dbReference type="Pfam" id="PF12833">
    <property type="entry name" value="HTH_18"/>
    <property type="match status" value="1"/>
</dbReference>
<evidence type="ECO:0000313" key="5">
    <source>
        <dbReference type="EMBL" id="GLQ76247.1"/>
    </source>
</evidence>
<dbReference type="InterPro" id="IPR018060">
    <property type="entry name" value="HTH_AraC"/>
</dbReference>
<dbReference type="Gene3D" id="1.10.10.60">
    <property type="entry name" value="Homeodomain-like"/>
    <property type="match status" value="1"/>
</dbReference>
<protein>
    <submittedName>
        <fullName evidence="5">AraC family transcriptional regulator</fullName>
    </submittedName>
</protein>
<evidence type="ECO:0000256" key="1">
    <source>
        <dbReference type="ARBA" id="ARBA00023015"/>
    </source>
</evidence>
<accession>A0AAV5P3F4</accession>
<evidence type="ECO:0000259" key="4">
    <source>
        <dbReference type="PROSITE" id="PS01124"/>
    </source>
</evidence>
<dbReference type="RefSeq" id="WP_126606498.1">
    <property type="nucleotide sequence ID" value="NZ_AP025145.1"/>
</dbReference>
<dbReference type="InterPro" id="IPR009057">
    <property type="entry name" value="Homeodomain-like_sf"/>
</dbReference>
<evidence type="ECO:0000256" key="2">
    <source>
        <dbReference type="ARBA" id="ARBA00023125"/>
    </source>
</evidence>
<dbReference type="PROSITE" id="PS00041">
    <property type="entry name" value="HTH_ARAC_FAMILY_1"/>
    <property type="match status" value="1"/>
</dbReference>
<name>A0AAV5P3F4_9VIBR</name>
<dbReference type="AlphaFoldDB" id="A0AAV5P3F4"/>
<dbReference type="InterPro" id="IPR050204">
    <property type="entry name" value="AraC_XylS_family_regulators"/>
</dbReference>
<evidence type="ECO:0000313" key="6">
    <source>
        <dbReference type="Proteomes" id="UP001156690"/>
    </source>
</evidence>
<keyword evidence="6" id="KW-1185">Reference proteome</keyword>
<comment type="caution">
    <text evidence="5">The sequence shown here is derived from an EMBL/GenBank/DDBJ whole genome shotgun (WGS) entry which is preliminary data.</text>
</comment>
<keyword evidence="3" id="KW-0804">Transcription</keyword>
<organism evidence="5 6">
    <name type="scientific">Vibrio penaeicida</name>
    <dbReference type="NCBI Taxonomy" id="104609"/>
    <lineage>
        <taxon>Bacteria</taxon>
        <taxon>Pseudomonadati</taxon>
        <taxon>Pseudomonadota</taxon>
        <taxon>Gammaproteobacteria</taxon>
        <taxon>Vibrionales</taxon>
        <taxon>Vibrionaceae</taxon>
        <taxon>Vibrio</taxon>
    </lineage>
</organism>
<dbReference type="SUPFAM" id="SSF46689">
    <property type="entry name" value="Homeodomain-like"/>
    <property type="match status" value="2"/>
</dbReference>
<proteinExistence type="predicted"/>
<sequence>MYDSRINNSLFRLVDQEFSQSERLLFSSGNVTEVCDAVGQVMKSHSLSVKEDRTKLDAKMHFLQLGEISVSRLHYGAGVDIEPGAMKEFFLVQMPLSGRAVIESPHSVVDSTTNLASVLSPDDSVSMQWKPNVDQLMIKIPKPLIERTVVGITGHALHDTVRFDLGFEWQRSREWTSLLWYLLTYAAQISPFENQNSLILGQLEQLVATCLLSCHSHNYSANAANSKPSIRPRHVRIAQSYIDAHLNEDITAERLAGVAGVSVRSLYGGFKDFLGISPMQYLRNLRMEKVHSELQGGQAQSVTGVAMKWGFSHMGRFSVAYKNRYGESPSESLRRL</sequence>
<dbReference type="GO" id="GO:0043565">
    <property type="term" value="F:sequence-specific DNA binding"/>
    <property type="evidence" value="ECO:0007669"/>
    <property type="project" value="InterPro"/>
</dbReference>
<dbReference type="PANTHER" id="PTHR46796:SF12">
    <property type="entry name" value="HTH-TYPE DNA-BINDING TRANSCRIPTIONAL ACTIVATOR EUTR"/>
    <property type="match status" value="1"/>
</dbReference>
<evidence type="ECO:0000256" key="3">
    <source>
        <dbReference type="ARBA" id="ARBA00023163"/>
    </source>
</evidence>
<dbReference type="InterPro" id="IPR018062">
    <property type="entry name" value="HTH_AraC-typ_CS"/>
</dbReference>
<keyword evidence="1" id="KW-0805">Transcription regulation</keyword>
<keyword evidence="2" id="KW-0238">DNA-binding</keyword>